<evidence type="ECO:0000256" key="1">
    <source>
        <dbReference type="ARBA" id="ARBA00023002"/>
    </source>
</evidence>
<evidence type="ECO:0000313" key="4">
    <source>
        <dbReference type="Proteomes" id="UP000800041"/>
    </source>
</evidence>
<gene>
    <name evidence="3" type="ORF">K402DRAFT_452247</name>
</gene>
<name>A0A6G1H7H8_9PEZI</name>
<dbReference type="GO" id="GO:0005829">
    <property type="term" value="C:cytosol"/>
    <property type="evidence" value="ECO:0007669"/>
    <property type="project" value="TreeGrafter"/>
</dbReference>
<sequence>MKDQVHLLYGTGGGHFNPDNNPTPSSITALLDELQSLGIKHIDTAAVYPSAQPGLSETLLGQVKASERFTIDTKIMVKPHGVGSADGELTRDSIRASVQTSLERLGVSSVNCLYAHRPDPHTSLEETAGAFSEVVKEGKAKMWGISNYTAEDTAKLLSICEKNGYVKPAIFQGMYNAICRFPEADLFPVLREHGVAFTCYSPTAGGFLSGVLTTGSGAAGPSRYQGARGAHWKSLYDKPEIHDALRVLIRKCEERGMGLMEGCLRWLAWHSGLKGLSEGSGIILGASRAGQMEENVGAVEKGELDKELAEAFEVMWKDVEGSAPKGLI</sequence>
<dbReference type="Gene3D" id="3.20.20.100">
    <property type="entry name" value="NADP-dependent oxidoreductase domain"/>
    <property type="match status" value="1"/>
</dbReference>
<dbReference type="SUPFAM" id="SSF51430">
    <property type="entry name" value="NAD(P)-linked oxidoreductase"/>
    <property type="match status" value="1"/>
</dbReference>
<keyword evidence="4" id="KW-1185">Reference proteome</keyword>
<dbReference type="InterPro" id="IPR036812">
    <property type="entry name" value="NAD(P)_OxRdtase_dom_sf"/>
</dbReference>
<reference evidence="3" key="1">
    <citation type="journal article" date="2020" name="Stud. Mycol.">
        <title>101 Dothideomycetes genomes: a test case for predicting lifestyles and emergence of pathogens.</title>
        <authorList>
            <person name="Haridas S."/>
            <person name="Albert R."/>
            <person name="Binder M."/>
            <person name="Bloem J."/>
            <person name="Labutti K."/>
            <person name="Salamov A."/>
            <person name="Andreopoulos B."/>
            <person name="Baker S."/>
            <person name="Barry K."/>
            <person name="Bills G."/>
            <person name="Bluhm B."/>
            <person name="Cannon C."/>
            <person name="Castanera R."/>
            <person name="Culley D."/>
            <person name="Daum C."/>
            <person name="Ezra D."/>
            <person name="Gonzalez J."/>
            <person name="Henrissat B."/>
            <person name="Kuo A."/>
            <person name="Liang C."/>
            <person name="Lipzen A."/>
            <person name="Lutzoni F."/>
            <person name="Magnuson J."/>
            <person name="Mondo S."/>
            <person name="Nolan M."/>
            <person name="Ohm R."/>
            <person name="Pangilinan J."/>
            <person name="Park H.-J."/>
            <person name="Ramirez L."/>
            <person name="Alfaro M."/>
            <person name="Sun H."/>
            <person name="Tritt A."/>
            <person name="Yoshinaga Y."/>
            <person name="Zwiers L.-H."/>
            <person name="Turgeon B."/>
            <person name="Goodwin S."/>
            <person name="Spatafora J."/>
            <person name="Crous P."/>
            <person name="Grigoriev I."/>
        </authorList>
    </citation>
    <scope>NUCLEOTIDE SEQUENCE</scope>
    <source>
        <strain evidence="3">CBS 113979</strain>
    </source>
</reference>
<feature type="domain" description="NADP-dependent oxidoreductase" evidence="2">
    <location>
        <begin position="11"/>
        <end position="312"/>
    </location>
</feature>
<dbReference type="Pfam" id="PF00248">
    <property type="entry name" value="Aldo_ket_red"/>
    <property type="match status" value="1"/>
</dbReference>
<evidence type="ECO:0000259" key="2">
    <source>
        <dbReference type="Pfam" id="PF00248"/>
    </source>
</evidence>
<keyword evidence="1" id="KW-0560">Oxidoreductase</keyword>
<dbReference type="GO" id="GO:0016491">
    <property type="term" value="F:oxidoreductase activity"/>
    <property type="evidence" value="ECO:0007669"/>
    <property type="project" value="UniProtKB-KW"/>
</dbReference>
<dbReference type="AlphaFoldDB" id="A0A6G1H7H8"/>
<dbReference type="EMBL" id="ML977146">
    <property type="protein sequence ID" value="KAF1988959.1"/>
    <property type="molecule type" value="Genomic_DNA"/>
</dbReference>
<dbReference type="Proteomes" id="UP000800041">
    <property type="component" value="Unassembled WGS sequence"/>
</dbReference>
<accession>A0A6G1H7H8</accession>
<dbReference type="OrthoDB" id="48988at2759"/>
<evidence type="ECO:0000313" key="3">
    <source>
        <dbReference type="EMBL" id="KAF1988959.1"/>
    </source>
</evidence>
<dbReference type="InterPro" id="IPR023210">
    <property type="entry name" value="NADP_OxRdtase_dom"/>
</dbReference>
<dbReference type="InterPro" id="IPR050523">
    <property type="entry name" value="AKR_Detox_Biosynth"/>
</dbReference>
<dbReference type="PANTHER" id="PTHR43364:SF4">
    <property type="entry name" value="NAD(P)-LINKED OXIDOREDUCTASE SUPERFAMILY PROTEIN"/>
    <property type="match status" value="1"/>
</dbReference>
<protein>
    <submittedName>
        <fullName evidence="3">Aldo/keto reductase</fullName>
    </submittedName>
</protein>
<proteinExistence type="predicted"/>
<dbReference type="CDD" id="cd19075">
    <property type="entry name" value="AKR_AKR7A1-5"/>
    <property type="match status" value="1"/>
</dbReference>
<organism evidence="3 4">
    <name type="scientific">Aulographum hederae CBS 113979</name>
    <dbReference type="NCBI Taxonomy" id="1176131"/>
    <lineage>
        <taxon>Eukaryota</taxon>
        <taxon>Fungi</taxon>
        <taxon>Dikarya</taxon>
        <taxon>Ascomycota</taxon>
        <taxon>Pezizomycotina</taxon>
        <taxon>Dothideomycetes</taxon>
        <taxon>Pleosporomycetidae</taxon>
        <taxon>Aulographales</taxon>
        <taxon>Aulographaceae</taxon>
    </lineage>
</organism>
<dbReference type="PANTHER" id="PTHR43364">
    <property type="entry name" value="NADH-SPECIFIC METHYLGLYOXAL REDUCTASE-RELATED"/>
    <property type="match status" value="1"/>
</dbReference>